<keyword evidence="7" id="KW-1185">Reference proteome</keyword>
<name>A0A8S1GUY1_9PELO</name>
<dbReference type="GO" id="GO:0008422">
    <property type="term" value="F:beta-glucosidase activity"/>
    <property type="evidence" value="ECO:0007669"/>
    <property type="project" value="TreeGrafter"/>
</dbReference>
<evidence type="ECO:0000256" key="1">
    <source>
        <dbReference type="ARBA" id="ARBA00010838"/>
    </source>
</evidence>
<evidence type="ECO:0000256" key="5">
    <source>
        <dbReference type="SAM" id="SignalP"/>
    </source>
</evidence>
<dbReference type="AlphaFoldDB" id="A0A8S1GUY1"/>
<dbReference type="PANTHER" id="PTHR10353">
    <property type="entry name" value="GLYCOSYL HYDROLASE"/>
    <property type="match status" value="1"/>
</dbReference>
<dbReference type="PRINTS" id="PR00131">
    <property type="entry name" value="GLHYDRLASE1"/>
</dbReference>
<keyword evidence="5" id="KW-0732">Signal</keyword>
<dbReference type="OrthoDB" id="65569at2759"/>
<keyword evidence="2" id="KW-0378">Hydrolase</keyword>
<dbReference type="FunFam" id="3.20.20.80:FF:000041">
    <property type="entry name" value="Beta-glucosidase 7"/>
    <property type="match status" value="1"/>
</dbReference>
<dbReference type="Proteomes" id="UP000835052">
    <property type="component" value="Unassembled WGS sequence"/>
</dbReference>
<feature type="chain" id="PRO_5035888989" evidence="5">
    <location>
        <begin position="18"/>
        <end position="492"/>
    </location>
</feature>
<organism evidence="6 7">
    <name type="scientific">Caenorhabditis auriculariae</name>
    <dbReference type="NCBI Taxonomy" id="2777116"/>
    <lineage>
        <taxon>Eukaryota</taxon>
        <taxon>Metazoa</taxon>
        <taxon>Ecdysozoa</taxon>
        <taxon>Nematoda</taxon>
        <taxon>Chromadorea</taxon>
        <taxon>Rhabditida</taxon>
        <taxon>Rhabditina</taxon>
        <taxon>Rhabditomorpha</taxon>
        <taxon>Rhabditoidea</taxon>
        <taxon>Rhabditidae</taxon>
        <taxon>Peloderinae</taxon>
        <taxon>Caenorhabditis</taxon>
    </lineage>
</organism>
<sequence>MLRLLLFVTAWLSLVLAEHKGKVYKFPEGFRWSTATASYQIEGAWNEDGRGLSIWDKFVRKPGKIIDNSTGDVSSDSYHKFREDIQLISDMGLKEYRFSFSWSRIFADGTPNSLNPAGVLYYHEVLDELISHGITPVVTLFHWDLPQGLQDRGGWLNRDVVDWYLDYAKFCFHEFGHKVQYWITHNEPIIHSTYGHCGLWGEHAPGGLKEHCDWAPYVVGHHMLLAHAYAYRYYHGTRGLGKGKVGITNHVLFPIAESQDDEKVRDLVLDFSLHWFNHPIFKRDYPDKMKAWLAYLSKKEGRSASRLPEFTPHELDLLSGSADFLGLNYYISMIVRTSSKPEVNMFGMDAPAKLWLSKKWMPVGREHSWIRSHPQGLEGLLDIIREEYDNPEVLITENGCMDTPGESLEDVTRIRYLGGHIAAVSKAISRGSKVAGYTLWSLIDNFEWADGYTNLFGVHQVDFDSPNKTRTPKKSSKFYADVVRNNALTWNS</sequence>
<dbReference type="Gene3D" id="3.20.20.80">
    <property type="entry name" value="Glycosidases"/>
    <property type="match status" value="1"/>
</dbReference>
<dbReference type="PANTHER" id="PTHR10353:SF36">
    <property type="entry name" value="LP05116P"/>
    <property type="match status" value="1"/>
</dbReference>
<dbReference type="InterPro" id="IPR017853">
    <property type="entry name" value="GH"/>
</dbReference>
<comment type="similarity">
    <text evidence="1 4">Belongs to the glycosyl hydrolase 1 family.</text>
</comment>
<dbReference type="SUPFAM" id="SSF51445">
    <property type="entry name" value="(Trans)glycosidases"/>
    <property type="match status" value="1"/>
</dbReference>
<dbReference type="GO" id="GO:0005975">
    <property type="term" value="P:carbohydrate metabolic process"/>
    <property type="evidence" value="ECO:0007669"/>
    <property type="project" value="InterPro"/>
</dbReference>
<dbReference type="Pfam" id="PF00232">
    <property type="entry name" value="Glyco_hydro_1"/>
    <property type="match status" value="1"/>
</dbReference>
<gene>
    <name evidence="6" type="ORF">CAUJ_LOCUS2680</name>
</gene>
<accession>A0A8S1GUY1</accession>
<reference evidence="6" key="1">
    <citation type="submission" date="2020-10" db="EMBL/GenBank/DDBJ databases">
        <authorList>
            <person name="Kikuchi T."/>
        </authorList>
    </citation>
    <scope>NUCLEOTIDE SEQUENCE</scope>
    <source>
        <strain evidence="6">NKZ352</strain>
    </source>
</reference>
<dbReference type="InterPro" id="IPR033132">
    <property type="entry name" value="GH_1_N_CS"/>
</dbReference>
<dbReference type="PROSITE" id="PS00653">
    <property type="entry name" value="GLYCOSYL_HYDROL_F1_2"/>
    <property type="match status" value="1"/>
</dbReference>
<proteinExistence type="inferred from homology"/>
<comment type="caution">
    <text evidence="6">The sequence shown here is derived from an EMBL/GenBank/DDBJ whole genome shotgun (WGS) entry which is preliminary data.</text>
</comment>
<feature type="signal peptide" evidence="5">
    <location>
        <begin position="1"/>
        <end position="17"/>
    </location>
</feature>
<evidence type="ECO:0000256" key="3">
    <source>
        <dbReference type="ARBA" id="ARBA00023295"/>
    </source>
</evidence>
<keyword evidence="3" id="KW-0326">Glycosidase</keyword>
<dbReference type="InterPro" id="IPR001360">
    <property type="entry name" value="Glyco_hydro_1"/>
</dbReference>
<evidence type="ECO:0000256" key="2">
    <source>
        <dbReference type="ARBA" id="ARBA00022801"/>
    </source>
</evidence>
<evidence type="ECO:0000313" key="7">
    <source>
        <dbReference type="Proteomes" id="UP000835052"/>
    </source>
</evidence>
<dbReference type="EMBL" id="CAJGYM010000005">
    <property type="protein sequence ID" value="CAD6186761.1"/>
    <property type="molecule type" value="Genomic_DNA"/>
</dbReference>
<protein>
    <submittedName>
        <fullName evidence="6">Uncharacterized protein</fullName>
    </submittedName>
</protein>
<evidence type="ECO:0000313" key="6">
    <source>
        <dbReference type="EMBL" id="CAD6186761.1"/>
    </source>
</evidence>
<evidence type="ECO:0000256" key="4">
    <source>
        <dbReference type="RuleBase" id="RU003690"/>
    </source>
</evidence>